<gene>
    <name evidence="9" type="ORF">NW768_004306</name>
</gene>
<dbReference type="Proteomes" id="UP001152024">
    <property type="component" value="Unassembled WGS sequence"/>
</dbReference>
<reference evidence="9" key="1">
    <citation type="submission" date="2022-09" db="EMBL/GenBank/DDBJ databases">
        <title>Fusarium specimens isolated from Avocado Roots.</title>
        <authorList>
            <person name="Stajich J."/>
            <person name="Roper C."/>
            <person name="Heimlech-Rivalta G."/>
        </authorList>
    </citation>
    <scope>NUCLEOTIDE SEQUENCE</scope>
    <source>
        <strain evidence="9">CF00095</strain>
    </source>
</reference>
<keyword evidence="10" id="KW-1185">Reference proteome</keyword>
<dbReference type="EMBL" id="JAOQBH010000006">
    <property type="protein sequence ID" value="KAJ4134708.1"/>
    <property type="molecule type" value="Genomic_DNA"/>
</dbReference>
<evidence type="ECO:0000256" key="4">
    <source>
        <dbReference type="ARBA" id="ARBA00022658"/>
    </source>
</evidence>
<keyword evidence="4" id="KW-0344">Guanine-nucleotide releasing factor</keyword>
<feature type="region of interest" description="Disordered" evidence="7">
    <location>
        <begin position="381"/>
        <end position="415"/>
    </location>
</feature>
<keyword evidence="5" id="KW-0143">Chaperone</keyword>
<dbReference type="PROSITE" id="PS50013">
    <property type="entry name" value="CHROMO_2"/>
    <property type="match status" value="1"/>
</dbReference>
<dbReference type="PANTHER" id="PTHR12425:SF5">
    <property type="entry name" value="SYNEMBRYN"/>
    <property type="match status" value="1"/>
</dbReference>
<comment type="subcellular location">
    <subcellularLocation>
        <location evidence="1">Nucleus</location>
    </subcellularLocation>
</comment>
<dbReference type="PROSITE" id="PS00598">
    <property type="entry name" value="CHROMO_1"/>
    <property type="match status" value="1"/>
</dbReference>
<dbReference type="InterPro" id="IPR016197">
    <property type="entry name" value="Chromo-like_dom_sf"/>
</dbReference>
<dbReference type="SUPFAM" id="SSF48371">
    <property type="entry name" value="ARM repeat"/>
    <property type="match status" value="1"/>
</dbReference>
<feature type="region of interest" description="Disordered" evidence="7">
    <location>
        <begin position="571"/>
        <end position="644"/>
    </location>
</feature>
<evidence type="ECO:0000313" key="10">
    <source>
        <dbReference type="Proteomes" id="UP001152024"/>
    </source>
</evidence>
<dbReference type="Pfam" id="PF10165">
    <property type="entry name" value="Ric8"/>
    <property type="match status" value="1"/>
</dbReference>
<evidence type="ECO:0000256" key="2">
    <source>
        <dbReference type="ARBA" id="ARBA00009049"/>
    </source>
</evidence>
<feature type="compositionally biased region" description="Basic residues" evidence="7">
    <location>
        <begin position="584"/>
        <end position="593"/>
    </location>
</feature>
<dbReference type="InterPro" id="IPR023780">
    <property type="entry name" value="Chromo_domain"/>
</dbReference>
<proteinExistence type="inferred from homology"/>
<evidence type="ECO:0000256" key="1">
    <source>
        <dbReference type="ARBA" id="ARBA00004123"/>
    </source>
</evidence>
<comment type="similarity">
    <text evidence="2">Belongs to the synembryn family.</text>
</comment>
<protein>
    <recommendedName>
        <fullName evidence="8">Chromo domain-containing protein</fullName>
    </recommendedName>
</protein>
<feature type="compositionally biased region" description="Basic residues" evidence="7">
    <location>
        <begin position="630"/>
        <end position="642"/>
    </location>
</feature>
<dbReference type="InterPro" id="IPR000953">
    <property type="entry name" value="Chromo/chromo_shadow_dom"/>
</dbReference>
<evidence type="ECO:0000256" key="7">
    <source>
        <dbReference type="SAM" id="MobiDB-lite"/>
    </source>
</evidence>
<dbReference type="Gene3D" id="2.40.50.40">
    <property type="match status" value="1"/>
</dbReference>
<keyword evidence="6" id="KW-0539">Nucleus</keyword>
<dbReference type="SUPFAM" id="SSF54160">
    <property type="entry name" value="Chromo domain-like"/>
    <property type="match status" value="1"/>
</dbReference>
<accession>A0ABQ8RG29</accession>
<dbReference type="PANTHER" id="PTHR12425">
    <property type="entry name" value="SYNEMBRYN"/>
    <property type="match status" value="1"/>
</dbReference>
<dbReference type="Pfam" id="PF00385">
    <property type="entry name" value="Chromo"/>
    <property type="match status" value="1"/>
</dbReference>
<dbReference type="InterPro" id="IPR023779">
    <property type="entry name" value="Chromodomain_CS"/>
</dbReference>
<evidence type="ECO:0000313" key="9">
    <source>
        <dbReference type="EMBL" id="KAJ4134708.1"/>
    </source>
</evidence>
<dbReference type="InterPro" id="IPR019318">
    <property type="entry name" value="Gua_nucleotide_exch_fac_Ric8"/>
</dbReference>
<comment type="subunit">
    <text evidence="3">Component of the NuA4 histone acetyltransferase complex.</text>
</comment>
<comment type="caution">
    <text evidence="9">The sequence shown here is derived from an EMBL/GenBank/DDBJ whole genome shotgun (WGS) entry which is preliminary data.</text>
</comment>
<evidence type="ECO:0000256" key="5">
    <source>
        <dbReference type="ARBA" id="ARBA00023186"/>
    </source>
</evidence>
<sequence length="733" mass="81905">MATLPPVGLPTGTEKHKYIQELVNDLTEDLKEELYLPDDRAAALDQLKVLTRDPTNADPLYTEEAISVLLRHAYDKPSTKSADAARRVLANAMVLKPITREIFVNKGFAPNACQGLNGGSFDDEFLNSRILFLSTYGTKIDLKKLIDDEKLANRISENLARHARRSDSDKAKSDPMQDMALVETAKLLFNVTHFCPDKASSFNSAIPHLITLLLKQDISQTKPLDPPVGFIVNALANLEVGSLDCRTSIHPEDDPEKIVSRLVSILDSALKNVADNQLDATVTPLVGVIKTIYEHAPDSSKKYIREKLLPAEKDRSEVLGKGDTLSAKLLQNFNNPLAPSIGTVIQHLLYDLSDNDPNKFVENVGYGFASGFLFQNNIPVPPSASEPGTQKPVNPVTGQHVDAEKPVDEPEMTEEEKEREAERLFVLFERLKQTGVVDIQNPVETAMREGRYRELKDDEDKDLLRHLRNNVLVCFIERIFESQPTANKPPRLVPSFISKMPQGLKRTATVFYARDKPPFEEFDDLRQSIEDEEPLVKIVSDVMDVDSNSEDSVTPPLDDQATITFCAKRPLSPDEEIPGETLKKKPGRPAKRQRCTEVKESAMPRRSARLCSVASSAKEEKRTLTPAPPKRGRGRPPTKKKGTVVVQVPEVSSSAKRGSARLFTKSKQNDESDIESATEWEVEKIMDSGIDGPTGVHLYLVKWKGFSISECTWEPKKNLDNCQKLIREFEEEH</sequence>
<dbReference type="SMART" id="SM00298">
    <property type="entry name" value="CHROMO"/>
    <property type="match status" value="1"/>
</dbReference>
<dbReference type="CDD" id="cd00024">
    <property type="entry name" value="CD_CSD"/>
    <property type="match status" value="1"/>
</dbReference>
<feature type="domain" description="Chromo" evidence="8">
    <location>
        <begin position="680"/>
        <end position="733"/>
    </location>
</feature>
<evidence type="ECO:0000256" key="3">
    <source>
        <dbReference type="ARBA" id="ARBA00011353"/>
    </source>
</evidence>
<feature type="compositionally biased region" description="Basic and acidic residues" evidence="7">
    <location>
        <begin position="594"/>
        <end position="603"/>
    </location>
</feature>
<organism evidence="9 10">
    <name type="scientific">Fusarium equiseti</name>
    <name type="common">Fusarium scirpi</name>
    <dbReference type="NCBI Taxonomy" id="61235"/>
    <lineage>
        <taxon>Eukaryota</taxon>
        <taxon>Fungi</taxon>
        <taxon>Dikarya</taxon>
        <taxon>Ascomycota</taxon>
        <taxon>Pezizomycotina</taxon>
        <taxon>Sordariomycetes</taxon>
        <taxon>Hypocreomycetidae</taxon>
        <taxon>Hypocreales</taxon>
        <taxon>Nectriaceae</taxon>
        <taxon>Fusarium</taxon>
        <taxon>Fusarium incarnatum-equiseti species complex</taxon>
    </lineage>
</organism>
<evidence type="ECO:0000256" key="6">
    <source>
        <dbReference type="ARBA" id="ARBA00023242"/>
    </source>
</evidence>
<name>A0ABQ8RG29_FUSEQ</name>
<dbReference type="InterPro" id="IPR016024">
    <property type="entry name" value="ARM-type_fold"/>
</dbReference>
<evidence type="ECO:0000259" key="8">
    <source>
        <dbReference type="PROSITE" id="PS50013"/>
    </source>
</evidence>